<evidence type="ECO:0000256" key="9">
    <source>
        <dbReference type="PIRSR" id="PIRSR016262-3"/>
    </source>
</evidence>
<name>A0A3G8ZX62_9ACTN</name>
<dbReference type="PIRSF" id="PIRSF016262">
    <property type="entry name" value="LPLase"/>
    <property type="match status" value="1"/>
</dbReference>
<dbReference type="GO" id="GO:0033819">
    <property type="term" value="F:lipoyl(octanoyl) transferase activity"/>
    <property type="evidence" value="ECO:0007669"/>
    <property type="project" value="UniProtKB-EC"/>
</dbReference>
<dbReference type="Pfam" id="PF21948">
    <property type="entry name" value="LplA-B_cat"/>
    <property type="match status" value="1"/>
</dbReference>
<dbReference type="PANTHER" id="PTHR10993">
    <property type="entry name" value="OCTANOYLTRANSFERASE"/>
    <property type="match status" value="1"/>
</dbReference>
<dbReference type="Gene3D" id="3.30.930.10">
    <property type="entry name" value="Bira Bifunctional Protein, Domain 2"/>
    <property type="match status" value="1"/>
</dbReference>
<feature type="active site" description="Acyl-thioester intermediate" evidence="5 7">
    <location>
        <position position="176"/>
    </location>
</feature>
<dbReference type="InterPro" id="IPR045864">
    <property type="entry name" value="aa-tRNA-synth_II/BPL/LPL"/>
</dbReference>
<protein>
    <recommendedName>
        <fullName evidence="5 6">Octanoyltransferase</fullName>
        <ecNumber evidence="5 6">2.3.1.181</ecNumber>
    </recommendedName>
    <alternativeName>
        <fullName evidence="5">Lipoate-protein ligase B</fullName>
    </alternativeName>
    <alternativeName>
        <fullName evidence="5">Lipoyl/octanoyl transferase</fullName>
    </alternativeName>
    <alternativeName>
        <fullName evidence="5">Octanoyl-[acyl-carrier-protein]-protein N-octanoyltransferase</fullName>
    </alternativeName>
</protein>
<feature type="site" description="Lowers pKa of active site Cys" evidence="5 9">
    <location>
        <position position="142"/>
    </location>
</feature>
<dbReference type="RefSeq" id="WP_124799160.1">
    <property type="nucleotide sequence ID" value="NZ_CP034170.1"/>
</dbReference>
<evidence type="ECO:0000256" key="1">
    <source>
        <dbReference type="ARBA" id="ARBA00004821"/>
    </source>
</evidence>
<evidence type="ECO:0000256" key="8">
    <source>
        <dbReference type="PIRSR" id="PIRSR016262-2"/>
    </source>
</evidence>
<dbReference type="NCBIfam" id="TIGR00214">
    <property type="entry name" value="lipB"/>
    <property type="match status" value="1"/>
</dbReference>
<comment type="similarity">
    <text evidence="5 6">Belongs to the LipB family.</text>
</comment>
<evidence type="ECO:0000256" key="7">
    <source>
        <dbReference type="PIRSR" id="PIRSR016262-1"/>
    </source>
</evidence>
<dbReference type="EMBL" id="CP034170">
    <property type="protein sequence ID" value="AZI58251.1"/>
    <property type="molecule type" value="Genomic_DNA"/>
</dbReference>
<comment type="catalytic activity">
    <reaction evidence="5 6">
        <text>octanoyl-[ACP] + L-lysyl-[protein] = N(6)-octanoyl-L-lysyl-[protein] + holo-[ACP] + H(+)</text>
        <dbReference type="Rhea" id="RHEA:17665"/>
        <dbReference type="Rhea" id="RHEA-COMP:9636"/>
        <dbReference type="Rhea" id="RHEA-COMP:9685"/>
        <dbReference type="Rhea" id="RHEA-COMP:9752"/>
        <dbReference type="Rhea" id="RHEA-COMP:9928"/>
        <dbReference type="ChEBI" id="CHEBI:15378"/>
        <dbReference type="ChEBI" id="CHEBI:29969"/>
        <dbReference type="ChEBI" id="CHEBI:64479"/>
        <dbReference type="ChEBI" id="CHEBI:78463"/>
        <dbReference type="ChEBI" id="CHEBI:78809"/>
        <dbReference type="EC" id="2.3.1.181"/>
    </reaction>
</comment>
<comment type="subcellular location">
    <subcellularLocation>
        <location evidence="5">Cytoplasm</location>
    </subcellularLocation>
</comment>
<feature type="binding site" evidence="5 8">
    <location>
        <begin position="158"/>
        <end position="160"/>
    </location>
    <ligand>
        <name>substrate</name>
    </ligand>
</feature>
<sequence length="231" mass="25024">MRESAAPITYLMPGLVDYQVAWDQQRQISEARLREEVGDTILLLEHPPVYTAGRRTEKSDLPVGGTPVVEVDRGGRITWHGPGQLVAYPIIKLAQKMFVVNYVRMLERALIAACRDLNLEPITVAGRTGVWFAAADDRPERKVAAIGVRVAKGVTSHGIAINCNADLAAFDRIVPCGIADAAVTSLSSELGRDVCVAEVQPILALRLDEALNGKLPAPSPQLQHEEGNETS</sequence>
<dbReference type="InterPro" id="IPR020605">
    <property type="entry name" value="Octanoyltransferase_CS"/>
</dbReference>
<reference evidence="11 12" key="2">
    <citation type="submission" date="2018-12" db="EMBL/GenBank/DDBJ databases">
        <title>Nakamurella antarcticus sp. nov., isolated from Antarctica South Shetland Islands soil.</title>
        <authorList>
            <person name="Peng F."/>
        </authorList>
    </citation>
    <scope>NUCLEOTIDE SEQUENCE [LARGE SCALE GENOMIC DNA]</scope>
    <source>
        <strain evidence="11 12">S14-144</strain>
    </source>
</reference>
<dbReference type="Proteomes" id="UP000268084">
    <property type="component" value="Chromosome"/>
</dbReference>
<dbReference type="PANTHER" id="PTHR10993:SF7">
    <property type="entry name" value="LIPOYLTRANSFERASE 2, MITOCHONDRIAL-RELATED"/>
    <property type="match status" value="1"/>
</dbReference>
<dbReference type="PROSITE" id="PS01313">
    <property type="entry name" value="LIPB"/>
    <property type="match status" value="1"/>
</dbReference>
<comment type="pathway">
    <text evidence="1 5 6">Protein modification; protein lipoylation via endogenous pathway; protein N(6)-(lipoyl)lysine from octanoyl-[acyl-carrier-protein]: step 1/2.</text>
</comment>
<accession>A0A3G8ZX62</accession>
<dbReference type="SUPFAM" id="SSF55681">
    <property type="entry name" value="Class II aaRS and biotin synthetases"/>
    <property type="match status" value="1"/>
</dbReference>
<dbReference type="InterPro" id="IPR000544">
    <property type="entry name" value="Octanoyltransferase"/>
</dbReference>
<keyword evidence="2 5" id="KW-0808">Transferase</keyword>
<keyword evidence="5" id="KW-0963">Cytoplasm</keyword>
<proteinExistence type="inferred from homology"/>
<dbReference type="GO" id="GO:0009249">
    <property type="term" value="P:protein lipoylation"/>
    <property type="evidence" value="ECO:0007669"/>
    <property type="project" value="InterPro"/>
</dbReference>
<dbReference type="UniPathway" id="UPA00538">
    <property type="reaction ID" value="UER00592"/>
</dbReference>
<dbReference type="AlphaFoldDB" id="A0A3G8ZX62"/>
<evidence type="ECO:0000256" key="3">
    <source>
        <dbReference type="ARBA" id="ARBA00023315"/>
    </source>
</evidence>
<evidence type="ECO:0000256" key="5">
    <source>
        <dbReference type="HAMAP-Rule" id="MF_00013"/>
    </source>
</evidence>
<keyword evidence="12" id="KW-1185">Reference proteome</keyword>
<feature type="binding site" evidence="5 8">
    <location>
        <begin position="145"/>
        <end position="147"/>
    </location>
    <ligand>
        <name>substrate</name>
    </ligand>
</feature>
<reference evidence="11 12" key="1">
    <citation type="submission" date="2018-11" db="EMBL/GenBank/DDBJ databases">
        <authorList>
            <person name="Da X."/>
        </authorList>
    </citation>
    <scope>NUCLEOTIDE SEQUENCE [LARGE SCALE GENOMIC DNA]</scope>
    <source>
        <strain evidence="11 12">S14-144</strain>
    </source>
</reference>
<feature type="domain" description="BPL/LPL catalytic" evidence="10">
    <location>
        <begin position="35"/>
        <end position="215"/>
    </location>
</feature>
<dbReference type="NCBIfam" id="NF010925">
    <property type="entry name" value="PRK14345.1"/>
    <property type="match status" value="1"/>
</dbReference>
<comment type="function">
    <text evidence="4 5 6">Catalyzes the transfer of endogenously produced octanoic acid from octanoyl-acyl-carrier-protein onto the lipoyl domains of lipoate-dependent enzymes. Lipoyl-ACP can also act as a substrate although octanoyl-ACP is likely to be the physiological substrate.</text>
</comment>
<evidence type="ECO:0000256" key="6">
    <source>
        <dbReference type="PIRNR" id="PIRNR016262"/>
    </source>
</evidence>
<evidence type="ECO:0000313" key="12">
    <source>
        <dbReference type="Proteomes" id="UP000268084"/>
    </source>
</evidence>
<keyword evidence="3 5" id="KW-0012">Acyltransferase</keyword>
<gene>
    <name evidence="5 11" type="primary">lipB</name>
    <name evidence="11" type="ORF">EH165_08985</name>
</gene>
<evidence type="ECO:0000313" key="11">
    <source>
        <dbReference type="EMBL" id="AZI58251.1"/>
    </source>
</evidence>
<dbReference type="OrthoDB" id="9787061at2"/>
<dbReference type="PROSITE" id="PS51733">
    <property type="entry name" value="BPL_LPL_CATALYTIC"/>
    <property type="match status" value="1"/>
</dbReference>
<dbReference type="CDD" id="cd16444">
    <property type="entry name" value="LipB"/>
    <property type="match status" value="1"/>
</dbReference>
<dbReference type="EC" id="2.3.1.181" evidence="5 6"/>
<dbReference type="KEGG" id="nak:EH165_08985"/>
<dbReference type="GO" id="GO:0005737">
    <property type="term" value="C:cytoplasm"/>
    <property type="evidence" value="ECO:0007669"/>
    <property type="project" value="UniProtKB-SubCell"/>
</dbReference>
<evidence type="ECO:0000256" key="2">
    <source>
        <dbReference type="ARBA" id="ARBA00022679"/>
    </source>
</evidence>
<evidence type="ECO:0000256" key="4">
    <source>
        <dbReference type="ARBA" id="ARBA00024732"/>
    </source>
</evidence>
<dbReference type="HAMAP" id="MF_00013">
    <property type="entry name" value="LipB"/>
    <property type="match status" value="1"/>
</dbReference>
<comment type="miscellaneous">
    <text evidence="5">In the reaction, the free carboxyl group of octanoic acid is attached via an amide linkage to the epsilon-amino group of a specific lysine residue of lipoyl domains of lipoate-dependent enzymes.</text>
</comment>
<dbReference type="InterPro" id="IPR004143">
    <property type="entry name" value="BPL_LPL_catalytic"/>
</dbReference>
<evidence type="ECO:0000259" key="10">
    <source>
        <dbReference type="PROSITE" id="PS51733"/>
    </source>
</evidence>
<feature type="binding site" evidence="5 8">
    <location>
        <begin position="73"/>
        <end position="80"/>
    </location>
    <ligand>
        <name>substrate</name>
    </ligand>
</feature>
<organism evidence="11 12">
    <name type="scientific">Nakamurella antarctica</name>
    <dbReference type="NCBI Taxonomy" id="1902245"/>
    <lineage>
        <taxon>Bacteria</taxon>
        <taxon>Bacillati</taxon>
        <taxon>Actinomycetota</taxon>
        <taxon>Actinomycetes</taxon>
        <taxon>Nakamurellales</taxon>
        <taxon>Nakamurellaceae</taxon>
        <taxon>Nakamurella</taxon>
    </lineage>
</organism>